<evidence type="ECO:0000256" key="1">
    <source>
        <dbReference type="SAM" id="MobiDB-lite"/>
    </source>
</evidence>
<evidence type="ECO:0000313" key="3">
    <source>
        <dbReference type="EMBL" id="KFB74037.1"/>
    </source>
</evidence>
<dbReference type="SUPFAM" id="SSF48371">
    <property type="entry name" value="ARM repeat"/>
    <property type="match status" value="1"/>
</dbReference>
<dbReference type="EMBL" id="JDVG02000116">
    <property type="protein sequence ID" value="KFB74037.1"/>
    <property type="molecule type" value="Genomic_DNA"/>
</dbReference>
<name>A0A080LYP3_9PROT</name>
<dbReference type="Pfam" id="PF13699">
    <property type="entry name" value="eCIS_core"/>
    <property type="match status" value="1"/>
</dbReference>
<protein>
    <recommendedName>
        <fullName evidence="2">eCIS core domain-containing protein</fullName>
    </recommendedName>
</protein>
<proteinExistence type="predicted"/>
<dbReference type="Proteomes" id="UP000020077">
    <property type="component" value="Unassembled WGS sequence"/>
</dbReference>
<sequence length="1399" mass="155676">MKAFSVRDNKSKPAGSARRQPHRPLLKTGDAQFATIRRIVQPKLRIGQPDDHFEREADRVADHVVGNRQVADISPVGSQLSGPVSRAVEADNAPDQREQGEIQAQTREEEEEPVQARLLQRQAESEQEETVQTLPLQRQPEEEEEPVQARFLQRQAEAEEEAVQTHPLQRLAEEEDEPVQAKGDATSVQAASRAVSSPSAGAPLRPDVRGRLEAGIGADLSSVRVHEDSSANQAAAAINARAFTHGSDIWLGEGQSQSDLHLMAHEATHVVQQRGGMRAAQREISAATPRVQRWWNPVSAISSAVSSAVEWVGETVGDAVNYVKERAAEFVRSMPGYRLFTVVYGSDPISGAHVERNGRNFIEAGLDIIPGGASLQQKLEQEGALAEAAQWLDNELLALDFSPSEIAAQFAAFWSGLSIADVTRLPEVMQRFANIFLEPLERIRRFAVNVAAELLRIIKNYVVNALIGFIREHTNAYPLLTVILGRDPISGEAVERSPIALLRGFMQLSEAGQEQLRQMEESGSLQRAAEWLDGAVERLNISWEVIRETFSAAWQAVTIEALLNPPALFMELYSIFSGPVGRILAFIWEIAVAVLGFIKDALIRRLVDYARTVRGYPLITVILGRDPFSQETVERTTPNIIRGFLSLMENGEQQYQEMEQSGAIARMSARIEAALAMLNFTWEYIRGLFERAWNAFSLQDLAAPLEAFTRLMAIFGAPILRLVAFVGEIIRVVIEVLMEVMSFPIDLIRNIITRAMQAIDDIKRDPIGFLKNLLRAVKTGFEQFFTNILQHLLNGLTGWLFSELRDVGVNPPADLSFSSILGFVLEVLGITVERIWQKLAERIGEERVARIRGMLDRLTGIWSFVRDVATRGPVAIWEYIQERLSSLWDTVLDSVRNWVVTRIVERVVTRLLSMLDPTGIMAVINGFIAFYNAVQSFIRYLREMLEIVNSFVIGVAEIARGSVGSAANFLEGALARGMPVAIGFLANQVGLSGIGRRIGEMIERVREMVDRGLTWLVDRAVSAGSSLLNMARGAVASVVDWWRSRKDFRTENGESHSLHFQGQGAGAQLIVESDPVEIRRWITLKRATPNLSAQKQAALGNVERLATEIDAIKAGTATNPRSMEQVLNELSTQTQALMGSDTLAEAKIHPDFHAGWFRPGDLYQFIMTTESVSRSTVGNRVSAWKNSGDIRSWQSNDNDSYKKFSFVEASKPRSIPTASRRTLFGFGSNIEKDSSSGWAVMVKTIDRDRSQASAIASGYKTAQQVRANPNWYGSALGDDSFRKTVAVFECARRRHGKGTRNPYFGWGPAIMGHDDSQHEGAAGYWNQTGHTNERSANMDWNRQVSSYWGPEHTDTSSWSGGFAPDYNDPTRNSHPMWWDSTSTNWYGKVNASYTFFLDE</sequence>
<gene>
    <name evidence="3" type="ORF">AW09_000668</name>
</gene>
<feature type="domain" description="eCIS core" evidence="2">
    <location>
        <begin position="203"/>
        <end position="276"/>
    </location>
</feature>
<feature type="compositionally biased region" description="Basic and acidic residues" evidence="1">
    <location>
        <begin position="1"/>
        <end position="11"/>
    </location>
</feature>
<accession>A0A080LYP3</accession>
<dbReference type="InterPro" id="IPR025295">
    <property type="entry name" value="eCIS_core_dom"/>
</dbReference>
<comment type="caution">
    <text evidence="3">The sequence shown here is derived from an EMBL/GenBank/DDBJ whole genome shotgun (WGS) entry which is preliminary data.</text>
</comment>
<organism evidence="3 4">
    <name type="scientific">Candidatus Accumulibacter phosphatis</name>
    <dbReference type="NCBI Taxonomy" id="327160"/>
    <lineage>
        <taxon>Bacteria</taxon>
        <taxon>Pseudomonadati</taxon>
        <taxon>Pseudomonadota</taxon>
        <taxon>Betaproteobacteria</taxon>
        <taxon>Candidatus Accumulibacter</taxon>
    </lineage>
</organism>
<feature type="compositionally biased region" description="Polar residues" evidence="1">
    <location>
        <begin position="186"/>
        <end position="199"/>
    </location>
</feature>
<feature type="region of interest" description="Disordered" evidence="1">
    <location>
        <begin position="66"/>
        <end position="207"/>
    </location>
</feature>
<dbReference type="InterPro" id="IPR016024">
    <property type="entry name" value="ARM-type_fold"/>
</dbReference>
<feature type="region of interest" description="Disordered" evidence="1">
    <location>
        <begin position="1"/>
        <end position="30"/>
    </location>
</feature>
<evidence type="ECO:0000259" key="2">
    <source>
        <dbReference type="Pfam" id="PF13699"/>
    </source>
</evidence>
<evidence type="ECO:0000313" key="4">
    <source>
        <dbReference type="Proteomes" id="UP000020077"/>
    </source>
</evidence>
<reference evidence="3 4" key="1">
    <citation type="submission" date="2014-02" db="EMBL/GenBank/DDBJ databases">
        <title>Expanding our view of genomic diversity in Candidatus Accumulibacter clades.</title>
        <authorList>
            <person name="Skennerton C.T."/>
            <person name="Barr J.J."/>
            <person name="Slater F.R."/>
            <person name="Bond P.L."/>
            <person name="Tyson G.W."/>
        </authorList>
    </citation>
    <scope>NUCLEOTIDE SEQUENCE [LARGE SCALE GENOMIC DNA]</scope>
    <source>
        <strain evidence="4">BA-91</strain>
    </source>
</reference>